<gene>
    <name evidence="1" type="ORF">LuPra_01334</name>
</gene>
<reference evidence="2" key="2">
    <citation type="submission" date="2016-04" db="EMBL/GenBank/DDBJ databases">
        <title>First Complete Genome Sequence of a Subdivision 6 Acidobacterium.</title>
        <authorList>
            <person name="Huang S."/>
            <person name="Vieira S."/>
            <person name="Bunk B."/>
            <person name="Riedel T."/>
            <person name="Sproeer C."/>
            <person name="Overmann J."/>
        </authorList>
    </citation>
    <scope>NUCLEOTIDE SEQUENCE [LARGE SCALE GENOMIC DNA]</scope>
    <source>
        <strain evidence="2">DSM 100886 HEG_-6_39</strain>
    </source>
</reference>
<proteinExistence type="predicted"/>
<dbReference type="InterPro" id="IPR011042">
    <property type="entry name" value="6-blade_b-propeller_TolB-like"/>
</dbReference>
<keyword evidence="2" id="KW-1185">Reference proteome</keyword>
<dbReference type="Gene3D" id="2.120.10.30">
    <property type="entry name" value="TolB, C-terminal domain"/>
    <property type="match status" value="1"/>
</dbReference>
<sequence>MSNGSGFRKSGVWSAAARALFGSLLLVATLPLAASGPAFPPLIALPAGFAPEGIATGRGSSFYAGDLNTGRLLRGDYRSGTVEELAASPAPGAQAVGLEIDKRTNALFVAASTFGARVYDAETGALLESYPFATTGPNPVLANDVEITRDAAYFTDSCSATLYKLPLGPGGRLPAPSAVEAIPVTGDFTFVFVPAPPGYPCGLPNMNGIVASDDGRWLIIGNTVTSELFRVNPVTGESVKIALLDAPFSSPFTDGLLLHGSTLYSVENFPNRIAVIELSDDRLTGTIERYVTSPNFDVPSTAAFFGESIYAINARFRFDGSTPPQRDDDIVRVSR</sequence>
<name>A0A143PIA4_LUTPR</name>
<dbReference type="PATRIC" id="fig|1813736.3.peg.1381"/>
<evidence type="ECO:0000313" key="2">
    <source>
        <dbReference type="Proteomes" id="UP000076079"/>
    </source>
</evidence>
<accession>A0A143PIA4</accession>
<dbReference type="AlphaFoldDB" id="A0A143PIA4"/>
<dbReference type="EMBL" id="CP015136">
    <property type="protein sequence ID" value="AMY08146.1"/>
    <property type="molecule type" value="Genomic_DNA"/>
</dbReference>
<dbReference type="OrthoDB" id="8584394at2"/>
<dbReference type="STRING" id="1855912.LuPra_01334"/>
<dbReference type="Proteomes" id="UP000076079">
    <property type="component" value="Chromosome"/>
</dbReference>
<protein>
    <submittedName>
        <fullName evidence="1">Gluconolactonase</fullName>
    </submittedName>
</protein>
<dbReference type="KEGG" id="abac:LuPra_01334"/>
<dbReference type="SUPFAM" id="SSF63829">
    <property type="entry name" value="Calcium-dependent phosphotriesterase"/>
    <property type="match status" value="1"/>
</dbReference>
<dbReference type="RefSeq" id="WP_110170010.1">
    <property type="nucleotide sequence ID" value="NZ_CP015136.1"/>
</dbReference>
<organism evidence="1 2">
    <name type="scientific">Luteitalea pratensis</name>
    <dbReference type="NCBI Taxonomy" id="1855912"/>
    <lineage>
        <taxon>Bacteria</taxon>
        <taxon>Pseudomonadati</taxon>
        <taxon>Acidobacteriota</taxon>
        <taxon>Vicinamibacteria</taxon>
        <taxon>Vicinamibacterales</taxon>
        <taxon>Vicinamibacteraceae</taxon>
        <taxon>Luteitalea</taxon>
    </lineage>
</organism>
<reference evidence="1 2" key="1">
    <citation type="journal article" date="2016" name="Genome Announc.">
        <title>First Complete Genome Sequence of a Subdivision 6 Acidobacterium Strain.</title>
        <authorList>
            <person name="Huang S."/>
            <person name="Vieira S."/>
            <person name="Bunk B."/>
            <person name="Riedel T."/>
            <person name="Sproer C."/>
            <person name="Overmann J."/>
        </authorList>
    </citation>
    <scope>NUCLEOTIDE SEQUENCE [LARGE SCALE GENOMIC DNA]</scope>
    <source>
        <strain evidence="2">DSM 100886 HEG_-6_39</strain>
    </source>
</reference>
<evidence type="ECO:0000313" key="1">
    <source>
        <dbReference type="EMBL" id="AMY08146.1"/>
    </source>
</evidence>